<feature type="transmembrane region" description="Helical" evidence="6">
    <location>
        <begin position="297"/>
        <end position="320"/>
    </location>
</feature>
<feature type="transmembrane region" description="Helical" evidence="6">
    <location>
        <begin position="255"/>
        <end position="276"/>
    </location>
</feature>
<evidence type="ECO:0000256" key="4">
    <source>
        <dbReference type="ARBA" id="ARBA00022989"/>
    </source>
</evidence>
<sequence length="415" mass="45516">MIKRFLKDSVLYTLAGLFTKGIGFIMLPIYLSYLSKAEFGLFDYLITIGMVVTVVITLELAQAVVRFVPESSHNTYVQRQYMSTALAFLLVGYLLLTLVVLVLKDPIAALVLDAPFNNSNILLWATLAYFSMSLMYITTVFQRAMLQSKQATIASAACAALTAVVSWVFLAQFKLGFYGVILGLIVGQLSIGVFNGGYQFRNIAAKPSLPILKEMLVFSWPLVFSSIGVIAATLVDKVMIKEMMTLADLGEYGVAARFASILTLVMVGIQSALAPLTYSNHNKPETRAKLRKLLKGYLLLGLLGVLALYFISPILIQILIGEGYEQVNILMPLLALAVVIQGAYAFFPGLSIVKKTSLLAILNVFVGFVNIGLNLALIPQYGLHGAAFSTLCSGMFYFGLNAYFSERYYPILKKL</sequence>
<gene>
    <name evidence="7" type="ORF">J5O05_07110</name>
</gene>
<accession>A0A975HLZ5</accession>
<feature type="transmembrane region" description="Helical" evidence="6">
    <location>
        <begin position="12"/>
        <end position="33"/>
    </location>
</feature>
<evidence type="ECO:0000256" key="3">
    <source>
        <dbReference type="ARBA" id="ARBA00022692"/>
    </source>
</evidence>
<dbReference type="InterPro" id="IPR002797">
    <property type="entry name" value="Polysacc_synth"/>
</dbReference>
<feature type="transmembrane region" description="Helical" evidence="6">
    <location>
        <begin position="121"/>
        <end position="141"/>
    </location>
</feature>
<evidence type="ECO:0000313" key="8">
    <source>
        <dbReference type="Proteomes" id="UP000664904"/>
    </source>
</evidence>
<dbReference type="KEGG" id="pxi:J5O05_07110"/>
<dbReference type="Pfam" id="PF01943">
    <property type="entry name" value="Polysacc_synt"/>
    <property type="match status" value="1"/>
</dbReference>
<dbReference type="PANTHER" id="PTHR30250:SF11">
    <property type="entry name" value="O-ANTIGEN TRANSPORTER-RELATED"/>
    <property type="match status" value="1"/>
</dbReference>
<keyword evidence="3 6" id="KW-0812">Transmembrane</keyword>
<protein>
    <submittedName>
        <fullName evidence="7">Oligosaccharide flippase family protein</fullName>
    </submittedName>
</protein>
<feature type="transmembrane region" description="Helical" evidence="6">
    <location>
        <begin position="358"/>
        <end position="377"/>
    </location>
</feature>
<feature type="transmembrane region" description="Helical" evidence="6">
    <location>
        <begin position="215"/>
        <end position="235"/>
    </location>
</feature>
<dbReference type="InterPro" id="IPR050833">
    <property type="entry name" value="Poly_Biosynth_Transport"/>
</dbReference>
<name>A0A975HLZ5_9GAMM</name>
<proteinExistence type="predicted"/>
<evidence type="ECO:0000313" key="7">
    <source>
        <dbReference type="EMBL" id="QTH72564.1"/>
    </source>
</evidence>
<organism evidence="7 8">
    <name type="scientific">Pseudoalteromonas xiamenensis</name>
    <dbReference type="NCBI Taxonomy" id="882626"/>
    <lineage>
        <taxon>Bacteria</taxon>
        <taxon>Pseudomonadati</taxon>
        <taxon>Pseudomonadota</taxon>
        <taxon>Gammaproteobacteria</taxon>
        <taxon>Alteromonadales</taxon>
        <taxon>Pseudoalteromonadaceae</taxon>
        <taxon>Pseudoalteromonas</taxon>
    </lineage>
</organism>
<feature type="transmembrane region" description="Helical" evidence="6">
    <location>
        <begin position="383"/>
        <end position="404"/>
    </location>
</feature>
<keyword evidence="5 6" id="KW-0472">Membrane</keyword>
<feature type="transmembrane region" description="Helical" evidence="6">
    <location>
        <begin position="45"/>
        <end position="69"/>
    </location>
</feature>
<comment type="subcellular location">
    <subcellularLocation>
        <location evidence="1">Cell membrane</location>
        <topology evidence="1">Multi-pass membrane protein</topology>
    </subcellularLocation>
</comment>
<evidence type="ECO:0000256" key="5">
    <source>
        <dbReference type="ARBA" id="ARBA00023136"/>
    </source>
</evidence>
<feature type="transmembrane region" description="Helical" evidence="6">
    <location>
        <begin position="153"/>
        <end position="170"/>
    </location>
</feature>
<keyword evidence="2" id="KW-1003">Cell membrane</keyword>
<dbReference type="PANTHER" id="PTHR30250">
    <property type="entry name" value="PST FAMILY PREDICTED COLANIC ACID TRANSPORTER"/>
    <property type="match status" value="1"/>
</dbReference>
<evidence type="ECO:0000256" key="6">
    <source>
        <dbReference type="SAM" id="Phobius"/>
    </source>
</evidence>
<dbReference type="RefSeq" id="WP_208844188.1">
    <property type="nucleotide sequence ID" value="NZ_CP072133.1"/>
</dbReference>
<feature type="transmembrane region" description="Helical" evidence="6">
    <location>
        <begin position="176"/>
        <end position="194"/>
    </location>
</feature>
<keyword evidence="8" id="KW-1185">Reference proteome</keyword>
<dbReference type="AlphaFoldDB" id="A0A975HLZ5"/>
<dbReference type="Proteomes" id="UP000664904">
    <property type="component" value="Chromosome"/>
</dbReference>
<evidence type="ECO:0000256" key="1">
    <source>
        <dbReference type="ARBA" id="ARBA00004651"/>
    </source>
</evidence>
<evidence type="ECO:0000256" key="2">
    <source>
        <dbReference type="ARBA" id="ARBA00022475"/>
    </source>
</evidence>
<dbReference type="EMBL" id="CP072133">
    <property type="protein sequence ID" value="QTH72564.1"/>
    <property type="molecule type" value="Genomic_DNA"/>
</dbReference>
<dbReference type="GO" id="GO:0005886">
    <property type="term" value="C:plasma membrane"/>
    <property type="evidence" value="ECO:0007669"/>
    <property type="project" value="UniProtKB-SubCell"/>
</dbReference>
<feature type="transmembrane region" description="Helical" evidence="6">
    <location>
        <begin position="81"/>
        <end position="101"/>
    </location>
</feature>
<feature type="transmembrane region" description="Helical" evidence="6">
    <location>
        <begin position="326"/>
        <end position="346"/>
    </location>
</feature>
<reference evidence="7" key="1">
    <citation type="submission" date="2021-03" db="EMBL/GenBank/DDBJ databases">
        <title>Complete Genome of Pseudoalteromonas xiamenensis STKMTI.2, a new potential marine bacterium producing anti-Vibrio compounds.</title>
        <authorList>
            <person name="Handayani D.P."/>
            <person name="Isnansetyo A."/>
            <person name="Istiqomah I."/>
            <person name="Jumina J."/>
        </authorList>
    </citation>
    <scope>NUCLEOTIDE SEQUENCE</scope>
    <source>
        <strain evidence="7">STKMTI.2</strain>
    </source>
</reference>
<keyword evidence="4 6" id="KW-1133">Transmembrane helix</keyword>